<evidence type="ECO:0000256" key="3">
    <source>
        <dbReference type="SAM" id="MobiDB-lite"/>
    </source>
</evidence>
<evidence type="ECO:0000256" key="2">
    <source>
        <dbReference type="ARBA" id="ARBA00022801"/>
    </source>
</evidence>
<dbReference type="InterPro" id="IPR000073">
    <property type="entry name" value="AB_hydrolase_1"/>
</dbReference>
<keyword evidence="2 5" id="KW-0378">Hydrolase</keyword>
<proteinExistence type="inferred from homology"/>
<dbReference type="GO" id="GO:0052689">
    <property type="term" value="F:carboxylic ester hydrolase activity"/>
    <property type="evidence" value="ECO:0007669"/>
    <property type="project" value="TreeGrafter"/>
</dbReference>
<dbReference type="SUPFAM" id="SSF53474">
    <property type="entry name" value="alpha/beta-Hydrolases"/>
    <property type="match status" value="1"/>
</dbReference>
<sequence length="342" mass="37346">MSLARSALPRLSSAWTPGRLGSVTADLGPRPHEWTSRARVHGGSRPPLSRVSLVSTVHKAPTSDLPSVHPPIVVLHGLFGSKQNWRSLSRALTGQTFVDVHALDLRNHGESPQDSQMDYTVMAEDVAGYLEEQGIGRAFILGHSMGAKVAMTLALHPDAEVARRVQGLVAVDMAPRRAPLSLDFQTYLRAMQRINEARPHKSSQADALLSPDVPDVGVRQFLLTNCKRSAPTEPYTFRLPLAYLEKALPNLSDFPPSHSPHPPVYHGPSLFVRGSRSSYLGDEDTLGIQTYFPKAVFSTLDAGHWVHAEKPTEFLEAVSTFYNDVTSALPSTLDGVAVRTLV</sequence>
<organism evidence="5 6">
    <name type="scientific">Piptocephalis cylindrospora</name>
    <dbReference type="NCBI Taxonomy" id="1907219"/>
    <lineage>
        <taxon>Eukaryota</taxon>
        <taxon>Fungi</taxon>
        <taxon>Fungi incertae sedis</taxon>
        <taxon>Zoopagomycota</taxon>
        <taxon>Zoopagomycotina</taxon>
        <taxon>Zoopagomycetes</taxon>
        <taxon>Zoopagales</taxon>
        <taxon>Piptocephalidaceae</taxon>
        <taxon>Piptocephalis</taxon>
    </lineage>
</organism>
<reference evidence="6" key="1">
    <citation type="journal article" date="2018" name="Nat. Microbiol.">
        <title>Leveraging single-cell genomics to expand the fungal tree of life.</title>
        <authorList>
            <person name="Ahrendt S.R."/>
            <person name="Quandt C.A."/>
            <person name="Ciobanu D."/>
            <person name="Clum A."/>
            <person name="Salamov A."/>
            <person name="Andreopoulos B."/>
            <person name="Cheng J.F."/>
            <person name="Woyke T."/>
            <person name="Pelin A."/>
            <person name="Henrissat B."/>
            <person name="Reynolds N.K."/>
            <person name="Benny G.L."/>
            <person name="Smith M.E."/>
            <person name="James T.Y."/>
            <person name="Grigoriev I.V."/>
        </authorList>
    </citation>
    <scope>NUCLEOTIDE SEQUENCE [LARGE SCALE GENOMIC DNA]</scope>
</reference>
<dbReference type="PANTHER" id="PTHR46118">
    <property type="entry name" value="PROTEIN ABHD11"/>
    <property type="match status" value="1"/>
</dbReference>
<evidence type="ECO:0000313" key="6">
    <source>
        <dbReference type="Proteomes" id="UP000267251"/>
    </source>
</evidence>
<dbReference type="Pfam" id="PF12697">
    <property type="entry name" value="Abhydrolase_6"/>
    <property type="match status" value="1"/>
</dbReference>
<evidence type="ECO:0000256" key="1">
    <source>
        <dbReference type="ARBA" id="ARBA00008645"/>
    </source>
</evidence>
<protein>
    <submittedName>
        <fullName evidence="5">Alpha/Beta hydrolase protein</fullName>
    </submittedName>
</protein>
<keyword evidence="6" id="KW-1185">Reference proteome</keyword>
<comment type="similarity">
    <text evidence="1">Belongs to the AB hydrolase superfamily.</text>
</comment>
<dbReference type="AlphaFoldDB" id="A0A4P9Y1H4"/>
<dbReference type="InterPro" id="IPR029058">
    <property type="entry name" value="AB_hydrolase_fold"/>
</dbReference>
<feature type="region of interest" description="Disordered" evidence="3">
    <location>
        <begin position="19"/>
        <end position="47"/>
    </location>
</feature>
<dbReference type="OrthoDB" id="8119704at2759"/>
<dbReference type="GO" id="GO:0005739">
    <property type="term" value="C:mitochondrion"/>
    <property type="evidence" value="ECO:0007669"/>
    <property type="project" value="TreeGrafter"/>
</dbReference>
<dbReference type="Proteomes" id="UP000267251">
    <property type="component" value="Unassembled WGS sequence"/>
</dbReference>
<evidence type="ECO:0000313" key="5">
    <source>
        <dbReference type="EMBL" id="RKP12637.1"/>
    </source>
</evidence>
<name>A0A4P9Y1H4_9FUNG</name>
<dbReference type="PANTHER" id="PTHR46118:SF4">
    <property type="entry name" value="PROTEIN ABHD11"/>
    <property type="match status" value="1"/>
</dbReference>
<dbReference type="Gene3D" id="3.40.50.1820">
    <property type="entry name" value="alpha/beta hydrolase"/>
    <property type="match status" value="1"/>
</dbReference>
<feature type="domain" description="AB hydrolase-1" evidence="4">
    <location>
        <begin position="72"/>
        <end position="317"/>
    </location>
</feature>
<evidence type="ECO:0000259" key="4">
    <source>
        <dbReference type="Pfam" id="PF12697"/>
    </source>
</evidence>
<gene>
    <name evidence="5" type="ORF">BJ684DRAFT_20836</name>
</gene>
<dbReference type="EMBL" id="KZ988258">
    <property type="protein sequence ID" value="RKP12637.1"/>
    <property type="molecule type" value="Genomic_DNA"/>
</dbReference>
<accession>A0A4P9Y1H4</accession>